<sequence length="197" mass="21648">MCLNKPLNSLQLPLLPEPQETDSKEQSVDELLEASVKAVKEAPNRSVKRRLRQRLHKKLGAMLSQEEYEAALSRLRSMESSSSGSEGWSEPSEPARPRAERRNSEPVSNQGLDHWKPSMAMNPVRHAQSILQQVAGSSPENTPVPEIDMPGGFMAAPPGAWAAAPLPVQRTFIHYDEVNPDSNIPSRGSGIHRSSSV</sequence>
<dbReference type="EMBL" id="CAMXCT020000870">
    <property type="protein sequence ID" value="CAL1137602.1"/>
    <property type="molecule type" value="Genomic_DNA"/>
</dbReference>
<feature type="compositionally biased region" description="Low complexity" evidence="1">
    <location>
        <begin position="72"/>
        <end position="92"/>
    </location>
</feature>
<evidence type="ECO:0000313" key="4">
    <source>
        <dbReference type="Proteomes" id="UP001152797"/>
    </source>
</evidence>
<feature type="compositionally biased region" description="Low complexity" evidence="1">
    <location>
        <begin position="1"/>
        <end position="18"/>
    </location>
</feature>
<organism evidence="2">
    <name type="scientific">Cladocopium goreaui</name>
    <dbReference type="NCBI Taxonomy" id="2562237"/>
    <lineage>
        <taxon>Eukaryota</taxon>
        <taxon>Sar</taxon>
        <taxon>Alveolata</taxon>
        <taxon>Dinophyceae</taxon>
        <taxon>Suessiales</taxon>
        <taxon>Symbiodiniaceae</taxon>
        <taxon>Cladocopium</taxon>
    </lineage>
</organism>
<reference evidence="3" key="2">
    <citation type="submission" date="2024-04" db="EMBL/GenBank/DDBJ databases">
        <authorList>
            <person name="Chen Y."/>
            <person name="Shah S."/>
            <person name="Dougan E. K."/>
            <person name="Thang M."/>
            <person name="Chan C."/>
        </authorList>
    </citation>
    <scope>NUCLEOTIDE SEQUENCE [LARGE SCALE GENOMIC DNA]</scope>
</reference>
<dbReference type="EMBL" id="CAMXCT010000870">
    <property type="protein sequence ID" value="CAI3984227.1"/>
    <property type="molecule type" value="Genomic_DNA"/>
</dbReference>
<name>A0A9P1C2E9_9DINO</name>
<feature type="region of interest" description="Disordered" evidence="1">
    <location>
        <begin position="71"/>
        <end position="117"/>
    </location>
</feature>
<reference evidence="2" key="1">
    <citation type="submission" date="2022-10" db="EMBL/GenBank/DDBJ databases">
        <authorList>
            <person name="Chen Y."/>
            <person name="Dougan E. K."/>
            <person name="Chan C."/>
            <person name="Rhodes N."/>
            <person name="Thang M."/>
        </authorList>
    </citation>
    <scope>NUCLEOTIDE SEQUENCE</scope>
</reference>
<gene>
    <name evidence="2" type="ORF">C1SCF055_LOCUS11774</name>
</gene>
<comment type="caution">
    <text evidence="2">The sequence shown here is derived from an EMBL/GenBank/DDBJ whole genome shotgun (WGS) entry which is preliminary data.</text>
</comment>
<dbReference type="AlphaFoldDB" id="A0A9P1C2E9"/>
<accession>A0A9P1C2E9</accession>
<dbReference type="Proteomes" id="UP001152797">
    <property type="component" value="Unassembled WGS sequence"/>
</dbReference>
<dbReference type="EMBL" id="CAMXCT030000870">
    <property type="protein sequence ID" value="CAL4771539.1"/>
    <property type="molecule type" value="Genomic_DNA"/>
</dbReference>
<feature type="compositionally biased region" description="Basic and acidic residues" evidence="1">
    <location>
        <begin position="93"/>
        <end position="104"/>
    </location>
</feature>
<evidence type="ECO:0000313" key="3">
    <source>
        <dbReference type="EMBL" id="CAL1137602.1"/>
    </source>
</evidence>
<protein>
    <submittedName>
        <fullName evidence="2">Uncharacterized protein</fullName>
    </submittedName>
</protein>
<keyword evidence="4" id="KW-1185">Reference proteome</keyword>
<proteinExistence type="predicted"/>
<feature type="region of interest" description="Disordered" evidence="1">
    <location>
        <begin position="1"/>
        <end position="29"/>
    </location>
</feature>
<evidence type="ECO:0000256" key="1">
    <source>
        <dbReference type="SAM" id="MobiDB-lite"/>
    </source>
</evidence>
<evidence type="ECO:0000313" key="2">
    <source>
        <dbReference type="EMBL" id="CAI3984227.1"/>
    </source>
</evidence>